<sequence length="209" mass="22937">MNILEPVIENYTYLPRAAQADVKRVEIADNLAVGGTTTSRGVMSEAIRYARENQIHLDLLIRPRGGNFIYNDTEIKIMEADIFQAQELGVDGIVLSALTQNNTLDTEGLETLIAAANGMELTFGTGFDIIRPQDRGEAVDWLADHQFDRILSSGSAAENALTDWQASARLTDSVNITLVPTGLTEPEVNDVAQKLNLNQFNGVELIDFN</sequence>
<comment type="caution">
    <text evidence="3">The sequence shown here is derived from an EMBL/GenBank/DDBJ whole genome shotgun (WGS) entry which is preliminary data.</text>
</comment>
<reference evidence="3 4" key="1">
    <citation type="journal article" date="2018" name="Int. J. Syst. Evol. Microbiol.">
        <title>Lactobacillus bambusae sp. nov., isolated from a traditional fermented Ma-bamboo shoots of Taiwan.</title>
        <authorList>
            <person name="Wang L.-T."/>
        </authorList>
    </citation>
    <scope>NUCLEOTIDE SEQUENCE [LARGE SCALE GENOMIC DNA]</scope>
    <source>
        <strain evidence="3 4">BS-W1</strain>
    </source>
</reference>
<comment type="similarity">
    <text evidence="1">Belongs to the CutC family.</text>
</comment>
<dbReference type="RefSeq" id="WP_109249338.1">
    <property type="nucleotide sequence ID" value="NZ_QCXQ01000001.1"/>
</dbReference>
<evidence type="ECO:0000256" key="2">
    <source>
        <dbReference type="ARBA" id="ARBA00019014"/>
    </source>
</evidence>
<dbReference type="PANTHER" id="PTHR12598:SF0">
    <property type="entry name" value="COPPER HOMEOSTASIS PROTEIN CUTC HOMOLOG"/>
    <property type="match status" value="1"/>
</dbReference>
<dbReference type="Proteomes" id="UP000245080">
    <property type="component" value="Unassembled WGS sequence"/>
</dbReference>
<evidence type="ECO:0000256" key="1">
    <source>
        <dbReference type="ARBA" id="ARBA00007768"/>
    </source>
</evidence>
<dbReference type="Pfam" id="PF03932">
    <property type="entry name" value="CutC"/>
    <property type="match status" value="1"/>
</dbReference>
<keyword evidence="4" id="KW-1185">Reference proteome</keyword>
<dbReference type="SUPFAM" id="SSF110395">
    <property type="entry name" value="CutC-like"/>
    <property type="match status" value="1"/>
</dbReference>
<accession>A0A2V1N3A5</accession>
<dbReference type="Gene3D" id="3.20.20.380">
    <property type="entry name" value="Copper homeostasis (CutC) domain"/>
    <property type="match status" value="1"/>
</dbReference>
<dbReference type="InterPro" id="IPR036822">
    <property type="entry name" value="CutC-like_dom_sf"/>
</dbReference>
<dbReference type="PANTHER" id="PTHR12598">
    <property type="entry name" value="COPPER HOMEOSTASIS PROTEIN CUTC"/>
    <property type="match status" value="1"/>
</dbReference>
<protein>
    <recommendedName>
        <fullName evidence="2">Copper homeostasis protein cutC homolog</fullName>
    </recommendedName>
</protein>
<dbReference type="OrthoDB" id="9815677at2"/>
<evidence type="ECO:0000313" key="3">
    <source>
        <dbReference type="EMBL" id="PWG00625.1"/>
    </source>
</evidence>
<dbReference type="AlphaFoldDB" id="A0A2V1N3A5"/>
<dbReference type="InterPro" id="IPR005627">
    <property type="entry name" value="CutC-like"/>
</dbReference>
<gene>
    <name evidence="3" type="ORF">DCM90_00155</name>
</gene>
<name>A0A2V1N3A5_9LACO</name>
<evidence type="ECO:0000313" key="4">
    <source>
        <dbReference type="Proteomes" id="UP000245080"/>
    </source>
</evidence>
<organism evidence="3 4">
    <name type="scientific">Levilactobacillus bambusae</name>
    <dbReference type="NCBI Taxonomy" id="2024736"/>
    <lineage>
        <taxon>Bacteria</taxon>
        <taxon>Bacillati</taxon>
        <taxon>Bacillota</taxon>
        <taxon>Bacilli</taxon>
        <taxon>Lactobacillales</taxon>
        <taxon>Lactobacillaceae</taxon>
        <taxon>Levilactobacillus</taxon>
    </lineage>
</organism>
<proteinExistence type="inferred from homology"/>
<dbReference type="GO" id="GO:0005507">
    <property type="term" value="F:copper ion binding"/>
    <property type="evidence" value="ECO:0007669"/>
    <property type="project" value="TreeGrafter"/>
</dbReference>
<dbReference type="EMBL" id="QCXQ01000001">
    <property type="protein sequence ID" value="PWG00625.1"/>
    <property type="molecule type" value="Genomic_DNA"/>
</dbReference>